<keyword evidence="4 14" id="KW-1003">Cell membrane</keyword>
<dbReference type="GO" id="GO:0033177">
    <property type="term" value="C:proton-transporting two-sector ATPase complex, proton-transporting domain"/>
    <property type="evidence" value="ECO:0007669"/>
    <property type="project" value="InterPro"/>
</dbReference>
<keyword evidence="9 14" id="KW-0406">Ion transport</keyword>
<evidence type="ECO:0000256" key="13">
    <source>
        <dbReference type="ARBA" id="ARBA00025198"/>
    </source>
</evidence>
<reference evidence="16" key="1">
    <citation type="submission" date="2020-09" db="EMBL/GenBank/DDBJ databases">
        <authorList>
            <person name="Kim M.K."/>
        </authorList>
    </citation>
    <scope>NUCLEOTIDE SEQUENCE</scope>
    <source>
        <strain evidence="16">BT664</strain>
    </source>
</reference>
<dbReference type="EMBL" id="JACXAD010000031">
    <property type="protein sequence ID" value="MBD2770246.1"/>
    <property type="molecule type" value="Genomic_DNA"/>
</dbReference>
<proteinExistence type="inferred from homology"/>
<dbReference type="CDD" id="cd18121">
    <property type="entry name" value="ATP-synt_Fo_c"/>
    <property type="match status" value="1"/>
</dbReference>
<evidence type="ECO:0000256" key="8">
    <source>
        <dbReference type="ARBA" id="ARBA00022989"/>
    </source>
</evidence>
<dbReference type="Pfam" id="PF00137">
    <property type="entry name" value="ATP-synt_C"/>
    <property type="match status" value="1"/>
</dbReference>
<keyword evidence="11 14" id="KW-0472">Membrane</keyword>
<dbReference type="HAMAP" id="MF_01396">
    <property type="entry name" value="ATP_synth_c_bact"/>
    <property type="match status" value="1"/>
</dbReference>
<feature type="domain" description="V-ATPase proteolipid subunit C-like" evidence="15">
    <location>
        <begin position="23"/>
        <end position="85"/>
    </location>
</feature>
<evidence type="ECO:0000256" key="3">
    <source>
        <dbReference type="ARBA" id="ARBA00022448"/>
    </source>
</evidence>
<feature type="transmembrane region" description="Helical" evidence="14">
    <location>
        <begin position="64"/>
        <end position="88"/>
    </location>
</feature>
<name>A0A927GLJ1_9BACT</name>
<dbReference type="Gene3D" id="1.20.20.10">
    <property type="entry name" value="F1F0 ATP synthase subunit C"/>
    <property type="match status" value="1"/>
</dbReference>
<feature type="transmembrane region" description="Helical" evidence="14">
    <location>
        <begin position="21"/>
        <end position="43"/>
    </location>
</feature>
<evidence type="ECO:0000256" key="2">
    <source>
        <dbReference type="ARBA" id="ARBA00006704"/>
    </source>
</evidence>
<keyword evidence="12 14" id="KW-0066">ATP synthesis</keyword>
<keyword evidence="6 14" id="KW-0812">Transmembrane</keyword>
<dbReference type="InterPro" id="IPR005953">
    <property type="entry name" value="ATP_synth_csu_bac/chlpt"/>
</dbReference>
<accession>A0A927GLJ1</accession>
<dbReference type="InterPro" id="IPR002379">
    <property type="entry name" value="ATPase_proteolipid_c-like_dom"/>
</dbReference>
<evidence type="ECO:0000256" key="10">
    <source>
        <dbReference type="ARBA" id="ARBA00023121"/>
    </source>
</evidence>
<dbReference type="InterPro" id="IPR020537">
    <property type="entry name" value="ATP_synth_F0_csu_DDCD_BS"/>
</dbReference>
<keyword evidence="5 14" id="KW-0138">CF(0)</keyword>
<evidence type="ECO:0000256" key="5">
    <source>
        <dbReference type="ARBA" id="ARBA00022547"/>
    </source>
</evidence>
<keyword evidence="3 14" id="KW-0813">Transport</keyword>
<evidence type="ECO:0000256" key="1">
    <source>
        <dbReference type="ARBA" id="ARBA00004141"/>
    </source>
</evidence>
<dbReference type="AlphaFoldDB" id="A0A927GLJ1"/>
<evidence type="ECO:0000256" key="12">
    <source>
        <dbReference type="ARBA" id="ARBA00023310"/>
    </source>
</evidence>
<dbReference type="GO" id="GO:0046933">
    <property type="term" value="F:proton-transporting ATP synthase activity, rotational mechanism"/>
    <property type="evidence" value="ECO:0007669"/>
    <property type="project" value="UniProtKB-UniRule"/>
</dbReference>
<evidence type="ECO:0000313" key="16">
    <source>
        <dbReference type="EMBL" id="MBD2770246.1"/>
    </source>
</evidence>
<keyword evidence="7 14" id="KW-0375">Hydrogen ion transport</keyword>
<comment type="function">
    <text evidence="13 14">F(1)F(0) ATP synthase produces ATP from ADP in the presence of a proton or sodium gradient. F-type ATPases consist of two structural domains, F(1) containing the extramembraneous catalytic core and F(0) containing the membrane proton channel, linked together by a central stalk and a peripheral stalk. During catalysis, ATP synthesis in the catalytic domain of F(1) is coupled via a rotary mechanism of the central stalk subunits to proton translocation.</text>
</comment>
<evidence type="ECO:0000256" key="9">
    <source>
        <dbReference type="ARBA" id="ARBA00023065"/>
    </source>
</evidence>
<evidence type="ECO:0000313" key="17">
    <source>
        <dbReference type="Proteomes" id="UP000612233"/>
    </source>
</evidence>
<dbReference type="InterPro" id="IPR038662">
    <property type="entry name" value="ATP_synth_F0_csu_sf"/>
</dbReference>
<organism evidence="16 17">
    <name type="scientific">Hymenobacter montanus</name>
    <dbReference type="NCBI Taxonomy" id="2771359"/>
    <lineage>
        <taxon>Bacteria</taxon>
        <taxon>Pseudomonadati</taxon>
        <taxon>Bacteroidota</taxon>
        <taxon>Cytophagia</taxon>
        <taxon>Cytophagales</taxon>
        <taxon>Hymenobacteraceae</taxon>
        <taxon>Hymenobacter</taxon>
    </lineage>
</organism>
<dbReference type="GO" id="GO:0005886">
    <property type="term" value="C:plasma membrane"/>
    <property type="evidence" value="ECO:0007669"/>
    <property type="project" value="UniProtKB-SubCell"/>
</dbReference>
<dbReference type="PRINTS" id="PR00124">
    <property type="entry name" value="ATPASEC"/>
</dbReference>
<dbReference type="GO" id="GO:0008289">
    <property type="term" value="F:lipid binding"/>
    <property type="evidence" value="ECO:0007669"/>
    <property type="project" value="UniProtKB-KW"/>
</dbReference>
<comment type="subcellular location">
    <subcellularLocation>
        <location evidence="14">Cell membrane</location>
        <topology evidence="14">Multi-pass membrane protein</topology>
    </subcellularLocation>
    <subcellularLocation>
        <location evidence="1">Membrane</location>
        <topology evidence="1">Multi-pass membrane protein</topology>
    </subcellularLocation>
</comment>
<dbReference type="InterPro" id="IPR000454">
    <property type="entry name" value="ATP_synth_F0_csu"/>
</dbReference>
<protein>
    <recommendedName>
        <fullName evidence="14">ATP synthase subunit c</fullName>
    </recommendedName>
    <alternativeName>
        <fullName evidence="14">ATP synthase F(0) sector subunit c</fullName>
    </alternativeName>
    <alternativeName>
        <fullName evidence="14">F-type ATPase subunit c</fullName>
        <shortName evidence="14">F-ATPase subunit c</shortName>
    </alternativeName>
    <alternativeName>
        <fullName evidence="14">Lipid-binding protein</fullName>
    </alternativeName>
</protein>
<dbReference type="Proteomes" id="UP000612233">
    <property type="component" value="Unassembled WGS sequence"/>
</dbReference>
<dbReference type="RefSeq" id="WP_191007053.1">
    <property type="nucleotide sequence ID" value="NZ_JACXAD010000031.1"/>
</dbReference>
<feature type="site" description="Reversibly protonated during proton transport" evidence="14">
    <location>
        <position position="73"/>
    </location>
</feature>
<comment type="similarity">
    <text evidence="2 14">Belongs to the ATPase C chain family.</text>
</comment>
<dbReference type="FunFam" id="1.20.20.10:FF:000004">
    <property type="entry name" value="ATP synthase subunit c"/>
    <property type="match status" value="1"/>
</dbReference>
<gene>
    <name evidence="14 16" type="primary">atpE</name>
    <name evidence="16" type="ORF">IC235_20360</name>
</gene>
<comment type="function">
    <text evidence="14">Key component of the F(0) channel; it plays a direct role in translocation across the membrane. A homomeric c-ring of between 10-14 subunits forms the central stalk rotor element with the F(1) delta and epsilon subunits.</text>
</comment>
<evidence type="ECO:0000256" key="14">
    <source>
        <dbReference type="HAMAP-Rule" id="MF_01396"/>
    </source>
</evidence>
<evidence type="ECO:0000259" key="15">
    <source>
        <dbReference type="Pfam" id="PF00137"/>
    </source>
</evidence>
<evidence type="ECO:0000256" key="6">
    <source>
        <dbReference type="ARBA" id="ARBA00022692"/>
    </source>
</evidence>
<evidence type="ECO:0000256" key="7">
    <source>
        <dbReference type="ARBA" id="ARBA00022781"/>
    </source>
</evidence>
<dbReference type="SUPFAM" id="SSF81333">
    <property type="entry name" value="F1F0 ATP synthase subunit C"/>
    <property type="match status" value="1"/>
</dbReference>
<keyword evidence="17" id="KW-1185">Reference proteome</keyword>
<keyword evidence="8 14" id="KW-1133">Transmembrane helix</keyword>
<sequence length="90" mass="8767">MLLSLFLQAVAAVAGNGNNLAVMGACIGAGLVALGAGVGIGRIGGSAMDAIGRQPDASGKIQTVMLIAAALIEGLALFAVVVCLLVSFKL</sequence>
<keyword evidence="10 14" id="KW-0446">Lipid-binding</keyword>
<evidence type="ECO:0000256" key="11">
    <source>
        <dbReference type="ARBA" id="ARBA00023136"/>
    </source>
</evidence>
<dbReference type="PROSITE" id="PS00605">
    <property type="entry name" value="ATPASE_C"/>
    <property type="match status" value="1"/>
</dbReference>
<dbReference type="InterPro" id="IPR035921">
    <property type="entry name" value="F/V-ATP_Csub_sf"/>
</dbReference>
<dbReference type="GO" id="GO:0045259">
    <property type="term" value="C:proton-transporting ATP synthase complex"/>
    <property type="evidence" value="ECO:0007669"/>
    <property type="project" value="UniProtKB-KW"/>
</dbReference>
<dbReference type="NCBIfam" id="TIGR01260">
    <property type="entry name" value="ATP_synt_c"/>
    <property type="match status" value="1"/>
</dbReference>
<comment type="caution">
    <text evidence="16">The sequence shown here is derived from an EMBL/GenBank/DDBJ whole genome shotgun (WGS) entry which is preliminary data.</text>
</comment>
<evidence type="ECO:0000256" key="4">
    <source>
        <dbReference type="ARBA" id="ARBA00022475"/>
    </source>
</evidence>